<dbReference type="EMBL" id="ABWP01000011">
    <property type="protein sequence ID" value="EEA85997.1"/>
    <property type="molecule type" value="Genomic_DNA"/>
</dbReference>
<keyword evidence="2" id="KW-1185">Reference proteome</keyword>
<dbReference type="HOGENOM" id="CLU_1486638_0_0_9"/>
<gene>
    <name evidence="1" type="ORF">CLOHIR_00335</name>
</gene>
<dbReference type="STRING" id="500633.CLOHIR_00335"/>
<dbReference type="RefSeq" id="WP_006439257.1">
    <property type="nucleotide sequence ID" value="NZ_DS995355.1"/>
</dbReference>
<dbReference type="Proteomes" id="UP000003178">
    <property type="component" value="Unassembled WGS sequence"/>
</dbReference>
<dbReference type="eggNOG" id="ENOG503279T">
    <property type="taxonomic scope" value="Bacteria"/>
</dbReference>
<accession>B6FWT6</accession>
<evidence type="ECO:0000313" key="2">
    <source>
        <dbReference type="Proteomes" id="UP000003178"/>
    </source>
</evidence>
<sequence>MTNISKNFNSNISNDTYHIDKVKNLEIIQANSPEEYSDVSKIIKTMISRRSERKIEEKPRKSYSICDKMEFNNLTGNITYKIENLHIYKFDLVVDVIESLEEFETEIRSELFEYYWSIYLEVLDKFSIDLKDYAKIREHSSKIYLEIQQYIESDLYSLKNCNIAKNKLKTYSEAITAFVFYSCKFLLPVSE</sequence>
<dbReference type="AlphaFoldDB" id="B6FWT6"/>
<proteinExistence type="predicted"/>
<reference evidence="1 2" key="2">
    <citation type="submission" date="2008-10" db="EMBL/GenBank/DDBJ databases">
        <title>Draft genome sequence of Clostridium hiranonis (DSM 13275).</title>
        <authorList>
            <person name="Sudarsanam P."/>
            <person name="Ley R."/>
            <person name="Guruge J."/>
            <person name="Turnbaugh P.J."/>
            <person name="Mahowald M."/>
            <person name="Liep D."/>
            <person name="Gordon J."/>
        </authorList>
    </citation>
    <scope>NUCLEOTIDE SEQUENCE [LARGE SCALE GENOMIC DNA]</scope>
    <source>
        <strain evidence="1 2">DSM 13275</strain>
    </source>
</reference>
<dbReference type="OrthoDB" id="9972798at2"/>
<reference evidence="1 2" key="1">
    <citation type="submission" date="2008-09" db="EMBL/GenBank/DDBJ databases">
        <authorList>
            <person name="Fulton L."/>
            <person name="Clifton S."/>
            <person name="Fulton B."/>
            <person name="Xu J."/>
            <person name="Minx P."/>
            <person name="Pepin K.H."/>
            <person name="Johnson M."/>
            <person name="Thiruvilangam P."/>
            <person name="Bhonagiri V."/>
            <person name="Nash W.E."/>
            <person name="Mardis E.R."/>
            <person name="Wilson R.K."/>
        </authorList>
    </citation>
    <scope>NUCLEOTIDE SEQUENCE [LARGE SCALE GENOMIC DNA]</scope>
    <source>
        <strain evidence="1 2">DSM 13275</strain>
    </source>
</reference>
<name>B6FWT6_PEPHT</name>
<protein>
    <submittedName>
        <fullName evidence="1">Uncharacterized protein</fullName>
    </submittedName>
</protein>
<evidence type="ECO:0000313" key="1">
    <source>
        <dbReference type="EMBL" id="EEA85997.1"/>
    </source>
</evidence>
<organism evidence="1 2">
    <name type="scientific">Peptacetobacter hiranonis (strain DSM 13275 / JCM 10541 / KCTC 15199 / TO-931)</name>
    <name type="common">Clostridium hiranonis</name>
    <dbReference type="NCBI Taxonomy" id="500633"/>
    <lineage>
        <taxon>Bacteria</taxon>
        <taxon>Bacillati</taxon>
        <taxon>Bacillota</taxon>
        <taxon>Clostridia</taxon>
        <taxon>Peptostreptococcales</taxon>
        <taxon>Peptostreptococcaceae</taxon>
        <taxon>Peptacetobacter</taxon>
    </lineage>
</organism>
<comment type="caution">
    <text evidence="1">The sequence shown here is derived from an EMBL/GenBank/DDBJ whole genome shotgun (WGS) entry which is preliminary data.</text>
</comment>